<dbReference type="Proteomes" id="UP000014139">
    <property type="component" value="Unassembled WGS sequence"/>
</dbReference>
<comment type="caution">
    <text evidence="1">The sequence shown here is derived from an EMBL/GenBank/DDBJ whole genome shotgun (WGS) entry which is preliminary data.</text>
</comment>
<sequence length="72" mass="8001">MEVPSERNGILILRVWLESGRPDNFRARVFRSIGPDQAPPLVFSEVDDVRSAVQDWLDELLGPGGDGPATPW</sequence>
<dbReference type="RefSeq" id="WP_003079853.1">
    <property type="nucleotide sequence ID" value="NZ_AOUO01000190.1"/>
</dbReference>
<evidence type="ECO:0000313" key="1">
    <source>
        <dbReference type="EMBL" id="EOD67831.1"/>
    </source>
</evidence>
<name>R1I5M8_9PSEU</name>
<evidence type="ECO:0000313" key="2">
    <source>
        <dbReference type="Proteomes" id="UP000014139"/>
    </source>
</evidence>
<dbReference type="AlphaFoldDB" id="R1I5M8"/>
<dbReference type="EMBL" id="AOUO01000190">
    <property type="protein sequence ID" value="EOD67831.1"/>
    <property type="molecule type" value="Genomic_DNA"/>
</dbReference>
<proteinExistence type="predicted"/>
<dbReference type="eggNOG" id="ENOG502ZU6P">
    <property type="taxonomic scope" value="Bacteria"/>
</dbReference>
<dbReference type="OrthoDB" id="4261481at2"/>
<accession>R1I5M8</accession>
<dbReference type="PATRIC" id="fig|1292037.4.peg.2767"/>
<reference evidence="1 2" key="1">
    <citation type="submission" date="2013-02" db="EMBL/GenBank/DDBJ databases">
        <title>Draft genome sequence of Amycolatopsis vancoresmycina strain DSM 44592T.</title>
        <authorList>
            <person name="Kumar S."/>
            <person name="Kaur N."/>
            <person name="Kaur C."/>
            <person name="Raghava G.P.S."/>
            <person name="Mayilraj S."/>
        </authorList>
    </citation>
    <scope>NUCLEOTIDE SEQUENCE [LARGE SCALE GENOMIC DNA]</scope>
    <source>
        <strain evidence="1 2">DSM 44592</strain>
    </source>
</reference>
<keyword evidence="2" id="KW-1185">Reference proteome</keyword>
<protein>
    <submittedName>
        <fullName evidence="1">Uncharacterized protein</fullName>
    </submittedName>
</protein>
<organism evidence="1 2">
    <name type="scientific">Amycolatopsis vancoresmycina DSM 44592</name>
    <dbReference type="NCBI Taxonomy" id="1292037"/>
    <lineage>
        <taxon>Bacteria</taxon>
        <taxon>Bacillati</taxon>
        <taxon>Actinomycetota</taxon>
        <taxon>Actinomycetes</taxon>
        <taxon>Pseudonocardiales</taxon>
        <taxon>Pseudonocardiaceae</taxon>
        <taxon>Amycolatopsis</taxon>
    </lineage>
</organism>
<gene>
    <name evidence="1" type="ORF">H480_14492</name>
</gene>